<evidence type="ECO:0000313" key="3">
    <source>
        <dbReference type="Proteomes" id="UP000032214"/>
    </source>
</evidence>
<keyword evidence="1" id="KW-0732">Signal</keyword>
<dbReference type="Proteomes" id="UP000032214">
    <property type="component" value="Unassembled WGS sequence"/>
</dbReference>
<keyword evidence="3" id="KW-1185">Reference proteome</keyword>
<dbReference type="EMBL" id="ARQD01000003">
    <property type="protein sequence ID" value="KIX85106.1"/>
    <property type="molecule type" value="Genomic_DNA"/>
</dbReference>
<evidence type="ECO:0000313" key="2">
    <source>
        <dbReference type="EMBL" id="KIX85106.1"/>
    </source>
</evidence>
<protein>
    <submittedName>
        <fullName evidence="2">Uncharacterized protein</fullName>
    </submittedName>
</protein>
<reference evidence="2 3" key="1">
    <citation type="journal article" date="2013" name="Proc. Natl. Acad. Sci. U.S.A.">
        <title>Candidate phylum TM6 genome recovered from a hospital sink biofilm provides genomic insights into this uncultivated phylum.</title>
        <authorList>
            <person name="McLean J.S."/>
            <person name="Lombardo M.J."/>
            <person name="Badger J.H."/>
            <person name="Edlund A."/>
            <person name="Novotny M."/>
            <person name="Yee-Greenbaum J."/>
            <person name="Vyahhi N."/>
            <person name="Hall A.P."/>
            <person name="Yang Y."/>
            <person name="Dupont C.L."/>
            <person name="Ziegler M.G."/>
            <person name="Chitsaz H."/>
            <person name="Allen A.E."/>
            <person name="Yooseph S."/>
            <person name="Tesler G."/>
            <person name="Pevzner P.A."/>
            <person name="Friedman R.M."/>
            <person name="Nealson K.H."/>
            <person name="Venter J.C."/>
            <person name="Lasken R.S."/>
        </authorList>
    </citation>
    <scope>NUCLEOTIDE SEQUENCE [LARGE SCALE GENOMIC DNA]</scope>
    <source>
        <strain evidence="2 3">TM6SC1</strain>
    </source>
</reference>
<comment type="caution">
    <text evidence="2">The sequence shown here is derived from an EMBL/GenBank/DDBJ whole genome shotgun (WGS) entry which is preliminary data.</text>
</comment>
<feature type="signal peptide" evidence="1">
    <location>
        <begin position="1"/>
        <end position="28"/>
    </location>
</feature>
<evidence type="ECO:0000256" key="1">
    <source>
        <dbReference type="SAM" id="SignalP"/>
    </source>
</evidence>
<name>A0A0D2JDN2_9BACT</name>
<dbReference type="STRING" id="1306947.J120_04250"/>
<organism evidence="2 3">
    <name type="scientific">candidate division TM6 bacterium JCVI TM6SC1</name>
    <dbReference type="NCBI Taxonomy" id="1306947"/>
    <lineage>
        <taxon>Bacteria</taxon>
        <taxon>Candidatus Babelota</taxon>
        <taxon>Vermiphilus</taxon>
    </lineage>
</organism>
<gene>
    <name evidence="2" type="ORF">J120_04250</name>
</gene>
<proteinExistence type="predicted"/>
<feature type="chain" id="PRO_5002244784" evidence="1">
    <location>
        <begin position="29"/>
        <end position="312"/>
    </location>
</feature>
<dbReference type="AlphaFoldDB" id="A0A0D2JDN2"/>
<accession>A0A0D2JDN2</accession>
<sequence length="312" mass="34233">MNNKKGFPMKNMLCMTLIITSMASSVFAVQSSLSLKNQLNQAMSGISTHGNILLAGTNISTFNALKKALAGTKEYVAYHGGKLVNSMTSAEQSWLSLINFLTIFENYIGKNVFNSPAPRDYSTLVQALGAGIGNSQTQDNFKKVLTNQLQDIVIPNFKEIMENKSKLETLISVYYNSLKSQGMSDGLQSPTGEKVLQRVSPSIIEISETMKSSQKSKLAPLRALELVIITIQNLLQVSTASIRSYIQLADKALELLNHQYQTLLSQYVNVLSTAPKSEVTNMTKPIIAKKESLEKTISTIKQTIADLSALLK</sequence>